<accession>A0ABQ5JZK0</accession>
<evidence type="ECO:0000313" key="1">
    <source>
        <dbReference type="EMBL" id="GKT18578.1"/>
    </source>
</evidence>
<gene>
    <name evidence="1" type="ORF">ADUPG1_011336</name>
</gene>
<comment type="caution">
    <text evidence="1">The sequence shown here is derived from an EMBL/GenBank/DDBJ whole genome shotgun (WGS) entry which is preliminary data.</text>
</comment>
<evidence type="ECO:0000313" key="2">
    <source>
        <dbReference type="Proteomes" id="UP001057375"/>
    </source>
</evidence>
<proteinExistence type="predicted"/>
<protein>
    <submittedName>
        <fullName evidence="1">Uncharacterized protein</fullName>
    </submittedName>
</protein>
<keyword evidence="2" id="KW-1185">Reference proteome</keyword>
<organism evidence="1 2">
    <name type="scientific">Aduncisulcus paluster</name>
    <dbReference type="NCBI Taxonomy" id="2918883"/>
    <lineage>
        <taxon>Eukaryota</taxon>
        <taxon>Metamonada</taxon>
        <taxon>Carpediemonas-like organisms</taxon>
        <taxon>Aduncisulcus</taxon>
    </lineage>
</organism>
<name>A0ABQ5JZK0_9EUKA</name>
<reference evidence="1" key="1">
    <citation type="submission" date="2022-03" db="EMBL/GenBank/DDBJ databases">
        <title>Draft genome sequence of Aduncisulcus paluster, a free-living microaerophilic Fornicata.</title>
        <authorList>
            <person name="Yuyama I."/>
            <person name="Kume K."/>
            <person name="Tamura T."/>
            <person name="Inagaki Y."/>
            <person name="Hashimoto T."/>
        </authorList>
    </citation>
    <scope>NUCLEOTIDE SEQUENCE</scope>
    <source>
        <strain evidence="1">NY0171</strain>
    </source>
</reference>
<sequence length="118" mass="13412">MTEQSGRRRFSRLIIQEIDDDEQIEIEAARHQEVLLSQPLEEEIDDTDSFGCNELILRDVMAGSEKEFITDFGQPQRQNIPRNSLTASSLVAVAVGLTTVKREKSSIKIKTRLVQQPK</sequence>
<dbReference type="EMBL" id="BQXS01011961">
    <property type="protein sequence ID" value="GKT18578.1"/>
    <property type="molecule type" value="Genomic_DNA"/>
</dbReference>
<dbReference type="Proteomes" id="UP001057375">
    <property type="component" value="Unassembled WGS sequence"/>
</dbReference>